<evidence type="ECO:0000313" key="3">
    <source>
        <dbReference type="Proteomes" id="UP000321386"/>
    </source>
</evidence>
<protein>
    <submittedName>
        <fullName evidence="2">Uncharacterized protein</fullName>
    </submittedName>
</protein>
<proteinExistence type="predicted"/>
<comment type="caution">
    <text evidence="2">The sequence shown here is derived from an EMBL/GenBank/DDBJ whole genome shotgun (WGS) entry which is preliminary data.</text>
</comment>
<accession>A0A510UWS5</accession>
<evidence type="ECO:0000256" key="1">
    <source>
        <dbReference type="SAM" id="MobiDB-lite"/>
    </source>
</evidence>
<organism evidence="2 3">
    <name type="scientific">Cellulomonas persica</name>
    <dbReference type="NCBI Taxonomy" id="76861"/>
    <lineage>
        <taxon>Bacteria</taxon>
        <taxon>Bacillati</taxon>
        <taxon>Actinomycetota</taxon>
        <taxon>Actinomycetes</taxon>
        <taxon>Micrococcales</taxon>
        <taxon>Cellulomonadaceae</taxon>
        <taxon>Cellulomonas</taxon>
    </lineage>
</organism>
<dbReference type="EMBL" id="BJUA01000016">
    <property type="protein sequence ID" value="GEK19009.1"/>
    <property type="molecule type" value="Genomic_DNA"/>
</dbReference>
<feature type="region of interest" description="Disordered" evidence="1">
    <location>
        <begin position="1"/>
        <end position="30"/>
    </location>
</feature>
<gene>
    <name evidence="2" type="ORF">CPE01_27420</name>
</gene>
<dbReference type="Pfam" id="PF13337">
    <property type="entry name" value="BrxL_ATPase"/>
    <property type="match status" value="1"/>
</dbReference>
<evidence type="ECO:0000313" key="2">
    <source>
        <dbReference type="EMBL" id="GEK19009.1"/>
    </source>
</evidence>
<dbReference type="RefSeq" id="WP_246783951.1">
    <property type="nucleotide sequence ID" value="NZ_BJUA01000016.1"/>
</dbReference>
<dbReference type="InterPro" id="IPR014061">
    <property type="entry name" value="BrxL-like"/>
</dbReference>
<sequence>MHSNTSPHPDSRYRQDASETRQRQRCRPLRNIDYSDRYQQHFTLGSDISTRDRDGIHKTFSGLMKLIYPGGEATQEEIEELLRFAVEGRDVDPVVVDGSGRCGV</sequence>
<keyword evidence="3" id="KW-1185">Reference proteome</keyword>
<name>A0A510UWS5_9CELL</name>
<feature type="compositionally biased region" description="Basic and acidic residues" evidence="1">
    <location>
        <begin position="9"/>
        <end position="22"/>
    </location>
</feature>
<reference evidence="2 3" key="1">
    <citation type="submission" date="2019-07" db="EMBL/GenBank/DDBJ databases">
        <title>Whole genome shotgun sequence of Cellulomonas persica NBRC 101101.</title>
        <authorList>
            <person name="Hosoyama A."/>
            <person name="Uohara A."/>
            <person name="Ohji S."/>
            <person name="Ichikawa N."/>
        </authorList>
    </citation>
    <scope>NUCLEOTIDE SEQUENCE [LARGE SCALE GENOMIC DNA]</scope>
    <source>
        <strain evidence="2 3">NBRC 101101</strain>
    </source>
</reference>
<dbReference type="AlphaFoldDB" id="A0A510UWS5"/>
<dbReference type="Proteomes" id="UP000321386">
    <property type="component" value="Unassembled WGS sequence"/>
</dbReference>